<dbReference type="PANTHER" id="PTHR22920:SF7">
    <property type="entry name" value="MSP DOMAIN-CONTAINING PROTEIN-RELATED"/>
    <property type="match status" value="1"/>
</dbReference>
<evidence type="ECO:0000313" key="2">
    <source>
        <dbReference type="Proteomes" id="UP000887540"/>
    </source>
</evidence>
<dbReference type="InterPro" id="IPR051155">
    <property type="entry name" value="Nematode_MSP"/>
</dbReference>
<dbReference type="InterPro" id="IPR008962">
    <property type="entry name" value="PapD-like_sf"/>
</dbReference>
<keyword evidence="2" id="KW-1185">Reference proteome</keyword>
<organism evidence="2 3">
    <name type="scientific">Acrobeloides nanus</name>
    <dbReference type="NCBI Taxonomy" id="290746"/>
    <lineage>
        <taxon>Eukaryota</taxon>
        <taxon>Metazoa</taxon>
        <taxon>Ecdysozoa</taxon>
        <taxon>Nematoda</taxon>
        <taxon>Chromadorea</taxon>
        <taxon>Rhabditida</taxon>
        <taxon>Tylenchina</taxon>
        <taxon>Cephalobomorpha</taxon>
        <taxon>Cephaloboidea</taxon>
        <taxon>Cephalobidae</taxon>
        <taxon>Acrobeloides</taxon>
    </lineage>
</organism>
<evidence type="ECO:0000313" key="3">
    <source>
        <dbReference type="WBParaSite" id="ACRNAN_scaffold2492.g30615.t1"/>
    </source>
</evidence>
<proteinExistence type="predicted"/>
<dbReference type="AlphaFoldDB" id="A0A914DGY2"/>
<sequence>MTFKIQPNAKIVFNSPYDDNHTYHIIKITNAKRLGVDPPCGVLDPKGSRFDGHLVRRVRPPRRTLSTTASPSSGRTHRKVPQVVPARWHGVP</sequence>
<accession>A0A914DGY2</accession>
<feature type="region of interest" description="Disordered" evidence="1">
    <location>
        <begin position="61"/>
        <end position="92"/>
    </location>
</feature>
<dbReference type="SUPFAM" id="SSF49354">
    <property type="entry name" value="PapD-like"/>
    <property type="match status" value="1"/>
</dbReference>
<protein>
    <submittedName>
        <fullName evidence="3">MSP domain-containing protein</fullName>
    </submittedName>
</protein>
<reference evidence="3" key="1">
    <citation type="submission" date="2022-11" db="UniProtKB">
        <authorList>
            <consortium name="WormBaseParasite"/>
        </authorList>
    </citation>
    <scope>IDENTIFICATION</scope>
</reference>
<dbReference type="PANTHER" id="PTHR22920">
    <property type="entry name" value="MAJOR SPERM PROTEIN"/>
    <property type="match status" value="1"/>
</dbReference>
<dbReference type="Proteomes" id="UP000887540">
    <property type="component" value="Unplaced"/>
</dbReference>
<feature type="compositionally biased region" description="Polar residues" evidence="1">
    <location>
        <begin position="64"/>
        <end position="74"/>
    </location>
</feature>
<evidence type="ECO:0000256" key="1">
    <source>
        <dbReference type="SAM" id="MobiDB-lite"/>
    </source>
</evidence>
<name>A0A914DGY2_9BILA</name>
<dbReference type="WBParaSite" id="ACRNAN_scaffold2492.g30615.t1">
    <property type="protein sequence ID" value="ACRNAN_scaffold2492.g30615.t1"/>
    <property type="gene ID" value="ACRNAN_scaffold2492.g30615"/>
</dbReference>